<dbReference type="GO" id="GO:0008234">
    <property type="term" value="F:cysteine-type peptidase activity"/>
    <property type="evidence" value="ECO:0007669"/>
    <property type="project" value="InterPro"/>
</dbReference>
<dbReference type="EMBL" id="JAMRDG010000001">
    <property type="protein sequence ID" value="KAJ3707871.1"/>
    <property type="molecule type" value="Genomic_DNA"/>
</dbReference>
<evidence type="ECO:0000256" key="1">
    <source>
        <dbReference type="SAM" id="SignalP"/>
    </source>
</evidence>
<dbReference type="PANTHER" id="PTHR12411">
    <property type="entry name" value="CYSTEINE PROTEASE FAMILY C1-RELATED"/>
    <property type="match status" value="1"/>
</dbReference>
<dbReference type="AlphaFoldDB" id="A0AAD6A199"/>
<protein>
    <recommendedName>
        <fullName evidence="2">Cathepsin propeptide inhibitor domain-containing protein</fullName>
    </recommendedName>
</protein>
<gene>
    <name evidence="3" type="ORF">LUZ61_011576</name>
</gene>
<evidence type="ECO:0000259" key="2">
    <source>
        <dbReference type="SMART" id="SM00848"/>
    </source>
</evidence>
<dbReference type="InterPro" id="IPR013201">
    <property type="entry name" value="Prot_inhib_I29"/>
</dbReference>
<dbReference type="SUPFAM" id="SSF54001">
    <property type="entry name" value="Cysteine proteinases"/>
    <property type="match status" value="1"/>
</dbReference>
<reference evidence="3 4" key="1">
    <citation type="journal article" date="2022" name="Cell">
        <title>Repeat-based holocentromeres influence genome architecture and karyotype evolution.</title>
        <authorList>
            <person name="Hofstatter P.G."/>
            <person name="Thangavel G."/>
            <person name="Lux T."/>
            <person name="Neumann P."/>
            <person name="Vondrak T."/>
            <person name="Novak P."/>
            <person name="Zhang M."/>
            <person name="Costa L."/>
            <person name="Castellani M."/>
            <person name="Scott A."/>
            <person name="Toegelov H."/>
            <person name="Fuchs J."/>
            <person name="Mata-Sucre Y."/>
            <person name="Dias Y."/>
            <person name="Vanzela A.L.L."/>
            <person name="Huettel B."/>
            <person name="Almeida C.C.S."/>
            <person name="Simkova H."/>
            <person name="Souza G."/>
            <person name="Pedrosa-Harand A."/>
            <person name="Macas J."/>
            <person name="Mayer K.F.X."/>
            <person name="Houben A."/>
            <person name="Marques A."/>
        </authorList>
    </citation>
    <scope>NUCLEOTIDE SEQUENCE [LARGE SCALE GENOMIC DNA]</scope>
    <source>
        <strain evidence="3">RhyTen1mFocal</strain>
    </source>
</reference>
<comment type="caution">
    <text evidence="3">The sequence shown here is derived from an EMBL/GenBank/DDBJ whole genome shotgun (WGS) entry which is preliminary data.</text>
</comment>
<dbReference type="Gene3D" id="3.90.70.10">
    <property type="entry name" value="Cysteine proteinases"/>
    <property type="match status" value="1"/>
</dbReference>
<sequence length="134" mass="15284">MVLGFVFFLKALVYFAKAEDPLLSVYEKWMGDFGRVYKSDTEKQHRFDVFKANYQFIESMKSKPDLTYTVGLNEFADLTNEEFVAKYIGFKKPSGPKKATPFKYANLTTTPTCVDWRVSGAVTPVKDQGNCGEF</sequence>
<dbReference type="Gene3D" id="1.10.287.2250">
    <property type="match status" value="1"/>
</dbReference>
<dbReference type="Pfam" id="PF08246">
    <property type="entry name" value="Inhibitor_I29"/>
    <property type="match status" value="1"/>
</dbReference>
<dbReference type="InterPro" id="IPR038765">
    <property type="entry name" value="Papain-like_cys_pep_sf"/>
</dbReference>
<keyword evidence="1" id="KW-0732">Signal</keyword>
<organism evidence="3 4">
    <name type="scientific">Rhynchospora tenuis</name>
    <dbReference type="NCBI Taxonomy" id="198213"/>
    <lineage>
        <taxon>Eukaryota</taxon>
        <taxon>Viridiplantae</taxon>
        <taxon>Streptophyta</taxon>
        <taxon>Embryophyta</taxon>
        <taxon>Tracheophyta</taxon>
        <taxon>Spermatophyta</taxon>
        <taxon>Magnoliopsida</taxon>
        <taxon>Liliopsida</taxon>
        <taxon>Poales</taxon>
        <taxon>Cyperaceae</taxon>
        <taxon>Cyperoideae</taxon>
        <taxon>Rhynchosporeae</taxon>
        <taxon>Rhynchospora</taxon>
    </lineage>
</organism>
<dbReference type="InterPro" id="IPR013128">
    <property type="entry name" value="Peptidase_C1A"/>
</dbReference>
<feature type="domain" description="Cathepsin propeptide inhibitor" evidence="2">
    <location>
        <begin position="26"/>
        <end position="83"/>
    </location>
</feature>
<dbReference type="Proteomes" id="UP001210211">
    <property type="component" value="Unassembled WGS sequence"/>
</dbReference>
<evidence type="ECO:0000313" key="3">
    <source>
        <dbReference type="EMBL" id="KAJ3707871.1"/>
    </source>
</evidence>
<accession>A0AAD6A199</accession>
<proteinExistence type="predicted"/>
<feature type="chain" id="PRO_5042168560" description="Cathepsin propeptide inhibitor domain-containing protein" evidence="1">
    <location>
        <begin position="19"/>
        <end position="134"/>
    </location>
</feature>
<feature type="signal peptide" evidence="1">
    <location>
        <begin position="1"/>
        <end position="18"/>
    </location>
</feature>
<name>A0AAD6A199_9POAL</name>
<evidence type="ECO:0000313" key="4">
    <source>
        <dbReference type="Proteomes" id="UP001210211"/>
    </source>
</evidence>
<keyword evidence="4" id="KW-1185">Reference proteome</keyword>
<dbReference type="SMART" id="SM00848">
    <property type="entry name" value="Inhibitor_I29"/>
    <property type="match status" value="1"/>
</dbReference>